<dbReference type="Proteomes" id="UP000199184">
    <property type="component" value="Unassembled WGS sequence"/>
</dbReference>
<dbReference type="RefSeq" id="WP_091966259.1">
    <property type="nucleotide sequence ID" value="NZ_FMAI01000032.1"/>
</dbReference>
<organism evidence="1 2">
    <name type="scientific">Bradyrhizobium shewense</name>
    <dbReference type="NCBI Taxonomy" id="1761772"/>
    <lineage>
        <taxon>Bacteria</taxon>
        <taxon>Pseudomonadati</taxon>
        <taxon>Pseudomonadota</taxon>
        <taxon>Alphaproteobacteria</taxon>
        <taxon>Hyphomicrobiales</taxon>
        <taxon>Nitrobacteraceae</taxon>
        <taxon>Bradyrhizobium</taxon>
    </lineage>
</organism>
<protein>
    <submittedName>
        <fullName evidence="1">Uncharacterized protein</fullName>
    </submittedName>
</protein>
<evidence type="ECO:0000313" key="1">
    <source>
        <dbReference type="EMBL" id="SCB54900.1"/>
    </source>
</evidence>
<dbReference type="AlphaFoldDB" id="A0A1C3XRM2"/>
<reference evidence="2" key="1">
    <citation type="submission" date="2016-08" db="EMBL/GenBank/DDBJ databases">
        <authorList>
            <person name="Varghese N."/>
            <person name="Submissions Spin"/>
        </authorList>
    </citation>
    <scope>NUCLEOTIDE SEQUENCE [LARGE SCALE GENOMIC DNA]</scope>
    <source>
        <strain evidence="2">ERR11</strain>
    </source>
</reference>
<name>A0A1C3XRM2_9BRAD</name>
<proteinExistence type="predicted"/>
<accession>A0A1C3XRM2</accession>
<gene>
    <name evidence="1" type="ORF">GA0061098_103217</name>
</gene>
<keyword evidence="2" id="KW-1185">Reference proteome</keyword>
<dbReference type="EMBL" id="FMAI01000032">
    <property type="protein sequence ID" value="SCB54900.1"/>
    <property type="molecule type" value="Genomic_DNA"/>
</dbReference>
<sequence length="220" mass="24491">MANSSPSTRNSPFATRPLQNRVTPLGDIIATPHRGTFTGNRGIIHDPETKTLLNKRWSSPAWITCLCEFRGWRRPVMARRSWTELFFLDEATAFAAGHRPCFFCRREDANRFRAAWEKGNGVSKVSAKAMDAQLHLERLDGGRKRLHPLSVSLAEMPDGAMVQQGEESFLVMKGRPLLWSPAGYARAGHEVESPMLLTPPSTLRALSAGYQPALHPTALD</sequence>
<evidence type="ECO:0000313" key="2">
    <source>
        <dbReference type="Proteomes" id="UP000199184"/>
    </source>
</evidence>